<organism evidence="1 2">
    <name type="scientific">Colletotrichum kahawae</name>
    <name type="common">Coffee berry disease fungus</name>
    <dbReference type="NCBI Taxonomy" id="34407"/>
    <lineage>
        <taxon>Eukaryota</taxon>
        <taxon>Fungi</taxon>
        <taxon>Dikarya</taxon>
        <taxon>Ascomycota</taxon>
        <taxon>Pezizomycotina</taxon>
        <taxon>Sordariomycetes</taxon>
        <taxon>Hypocreomycetidae</taxon>
        <taxon>Glomerellales</taxon>
        <taxon>Glomerellaceae</taxon>
        <taxon>Colletotrichum</taxon>
        <taxon>Colletotrichum gloeosporioides species complex</taxon>
    </lineage>
</organism>
<gene>
    <name evidence="1" type="ORF">CKAH01_00048</name>
</gene>
<name>A0AAE0DGS0_COLKA</name>
<accession>A0AAE0DGS0</accession>
<protein>
    <submittedName>
        <fullName evidence="1">Uncharacterized protein</fullName>
    </submittedName>
</protein>
<dbReference type="AlphaFoldDB" id="A0AAE0DGS0"/>
<sequence>MEATPVRDRPFFFLAVVSRQGELRRAEQGSTPVGMRKACPQLWTGGGSFGRRTAACCSPPCFSVCRGWSQRARAQAVRAS</sequence>
<reference evidence="1" key="1">
    <citation type="submission" date="2023-02" db="EMBL/GenBank/DDBJ databases">
        <title>Colletotrichum kahawae CIFC_Que2 genome sequencing and assembly.</title>
        <authorList>
            <person name="Baroncelli R."/>
        </authorList>
    </citation>
    <scope>NUCLEOTIDE SEQUENCE</scope>
    <source>
        <strain evidence="1">CIFC_Que2</strain>
    </source>
</reference>
<evidence type="ECO:0000313" key="2">
    <source>
        <dbReference type="Proteomes" id="UP001281614"/>
    </source>
</evidence>
<comment type="caution">
    <text evidence="1">The sequence shown here is derived from an EMBL/GenBank/DDBJ whole genome shotgun (WGS) entry which is preliminary data.</text>
</comment>
<evidence type="ECO:0000313" key="1">
    <source>
        <dbReference type="EMBL" id="KAK2780104.1"/>
    </source>
</evidence>
<keyword evidence="2" id="KW-1185">Reference proteome</keyword>
<dbReference type="Proteomes" id="UP001281614">
    <property type="component" value="Unassembled WGS sequence"/>
</dbReference>
<proteinExistence type="predicted"/>
<dbReference type="EMBL" id="VYYT01000001">
    <property type="protein sequence ID" value="KAK2780104.1"/>
    <property type="molecule type" value="Genomic_DNA"/>
</dbReference>